<reference evidence="3" key="1">
    <citation type="journal article" date="2019" name="Int. J. Syst. Evol. Microbiol.">
        <title>The Global Catalogue of Microorganisms (GCM) 10K type strain sequencing project: providing services to taxonomists for standard genome sequencing and annotation.</title>
        <authorList>
            <consortium name="The Broad Institute Genomics Platform"/>
            <consortium name="The Broad Institute Genome Sequencing Center for Infectious Disease"/>
            <person name="Wu L."/>
            <person name="Ma J."/>
        </authorList>
    </citation>
    <scope>NUCLEOTIDE SEQUENCE [LARGE SCALE GENOMIC DNA]</scope>
    <source>
        <strain evidence="3">JCM 31037</strain>
    </source>
</reference>
<dbReference type="PROSITE" id="PS51318">
    <property type="entry name" value="TAT"/>
    <property type="match status" value="1"/>
</dbReference>
<keyword evidence="3" id="KW-1185">Reference proteome</keyword>
<dbReference type="EMBL" id="JBHTMP010000001">
    <property type="protein sequence ID" value="MFD1319678.1"/>
    <property type="molecule type" value="Genomic_DNA"/>
</dbReference>
<dbReference type="Gene3D" id="1.10.530.10">
    <property type="match status" value="1"/>
</dbReference>
<sequence length="483" mass="52076">MTNSDARQGHVPTRTRPDRRTLIKLGSLLATLMAVGAGITGTYAASADETRTVRGTVTARPEANIRDGVEGAIIGNAAHGTGYTVVCYRSGPNQISGSEGASPYWDRVVDENGNDAGWIADVWLDTGGDITSQVDPCREGQLGAGIRNSAANRQATDAAPRTVTGRVTATEHLAVKTGPSLAAPRTELQLLVADHSYTVACYREGDEVTGDGGTNRYWDLVVDPTDPRRAIGFVADAWLDTGGDITAQVERCGEVPLAPQISNTMPGPAGAKDVLAARAVRITSSEPAAVGAWNHCRVGRHTDSCLTPITKIDLVVNHANAAGIDPRLLLAILVREEGSFGYSRPWEDIKTWVLQDEASRGLGNMSKATFEETRRKHPELFGSRQFHELTGDDELSIQTTAWHLRDLLDQLPTTWPGDYTRDELLAIGYNAGASNMLPTADGTGEELGDDVRNYLGDDRGVRTWWSRADELICRSGVYLCLIR</sequence>
<protein>
    <recommendedName>
        <fullName evidence="4">Transglycosylase SLT domain-containing protein</fullName>
    </recommendedName>
</protein>
<dbReference type="Proteomes" id="UP001597260">
    <property type="component" value="Unassembled WGS sequence"/>
</dbReference>
<keyword evidence="1" id="KW-0472">Membrane</keyword>
<evidence type="ECO:0000256" key="1">
    <source>
        <dbReference type="SAM" id="Phobius"/>
    </source>
</evidence>
<dbReference type="RefSeq" id="WP_377565813.1">
    <property type="nucleotide sequence ID" value="NZ_JBHTMP010000001.1"/>
</dbReference>
<evidence type="ECO:0008006" key="4">
    <source>
        <dbReference type="Google" id="ProtNLM"/>
    </source>
</evidence>
<dbReference type="SUPFAM" id="SSF53955">
    <property type="entry name" value="Lysozyme-like"/>
    <property type="match status" value="1"/>
</dbReference>
<keyword evidence="1" id="KW-1133">Transmembrane helix</keyword>
<proteinExistence type="predicted"/>
<accession>A0ABW3Y7A2</accession>
<dbReference type="InterPro" id="IPR006311">
    <property type="entry name" value="TAT_signal"/>
</dbReference>
<gene>
    <name evidence="2" type="ORF">ACFQ4H_01100</name>
</gene>
<name>A0ABW3Y7A2_9ACTN</name>
<dbReference type="InterPro" id="IPR023346">
    <property type="entry name" value="Lysozyme-like_dom_sf"/>
</dbReference>
<evidence type="ECO:0000313" key="3">
    <source>
        <dbReference type="Proteomes" id="UP001597260"/>
    </source>
</evidence>
<keyword evidence="1" id="KW-0812">Transmembrane</keyword>
<comment type="caution">
    <text evidence="2">The sequence shown here is derived from an EMBL/GenBank/DDBJ whole genome shotgun (WGS) entry which is preliminary data.</text>
</comment>
<evidence type="ECO:0000313" key="2">
    <source>
        <dbReference type="EMBL" id="MFD1319678.1"/>
    </source>
</evidence>
<organism evidence="2 3">
    <name type="scientific">Micromonospora sonneratiae</name>
    <dbReference type="NCBI Taxonomy" id="1184706"/>
    <lineage>
        <taxon>Bacteria</taxon>
        <taxon>Bacillati</taxon>
        <taxon>Actinomycetota</taxon>
        <taxon>Actinomycetes</taxon>
        <taxon>Micromonosporales</taxon>
        <taxon>Micromonosporaceae</taxon>
        <taxon>Micromonospora</taxon>
    </lineage>
</organism>
<feature type="transmembrane region" description="Helical" evidence="1">
    <location>
        <begin position="21"/>
        <end position="44"/>
    </location>
</feature>